<evidence type="ECO:0000256" key="1">
    <source>
        <dbReference type="SAM" id="MobiDB-lite"/>
    </source>
</evidence>
<dbReference type="InterPro" id="IPR013731">
    <property type="entry name" value="OapA_N"/>
</dbReference>
<proteinExistence type="predicted"/>
<dbReference type="EMBL" id="FWWV01000012">
    <property type="protein sequence ID" value="SMB83154.1"/>
    <property type="molecule type" value="Genomic_DNA"/>
</dbReference>
<dbReference type="RefSeq" id="WP_244165609.1">
    <property type="nucleotide sequence ID" value="NZ_FWWV01000012.1"/>
</dbReference>
<evidence type="ECO:0000259" key="3">
    <source>
        <dbReference type="Pfam" id="PF04225"/>
    </source>
</evidence>
<name>A0A1W1UR31_9PAST</name>
<feature type="compositionally biased region" description="Low complexity" evidence="1">
    <location>
        <begin position="233"/>
        <end position="253"/>
    </location>
</feature>
<evidence type="ECO:0000313" key="5">
    <source>
        <dbReference type="EMBL" id="SMB83154.1"/>
    </source>
</evidence>
<feature type="region of interest" description="Disordered" evidence="1">
    <location>
        <begin position="233"/>
        <end position="302"/>
    </location>
</feature>
<protein>
    <submittedName>
        <fullName evidence="5">Opacity associated protein</fullName>
    </submittedName>
</protein>
<evidence type="ECO:0000313" key="6">
    <source>
        <dbReference type="Proteomes" id="UP000192408"/>
    </source>
</evidence>
<dbReference type="GO" id="GO:0042834">
    <property type="term" value="F:peptidoglycan binding"/>
    <property type="evidence" value="ECO:0007669"/>
    <property type="project" value="InterPro"/>
</dbReference>
<gene>
    <name evidence="5" type="ORF">SAMN05660772_02219</name>
</gene>
<keyword evidence="2" id="KW-0812">Transmembrane</keyword>
<feature type="domain" description="Opacity-associated protein A LysM-like" evidence="3">
    <location>
        <begin position="301"/>
        <end position="381"/>
    </location>
</feature>
<keyword evidence="2" id="KW-0472">Membrane</keyword>
<organism evidence="5 6">
    <name type="scientific">Pasteurella testudinis DSM 23072</name>
    <dbReference type="NCBI Taxonomy" id="1122938"/>
    <lineage>
        <taxon>Bacteria</taxon>
        <taxon>Pseudomonadati</taxon>
        <taxon>Pseudomonadota</taxon>
        <taxon>Gammaproteobacteria</taxon>
        <taxon>Pasteurellales</taxon>
        <taxon>Pasteurellaceae</taxon>
        <taxon>Pasteurella</taxon>
    </lineage>
</organism>
<dbReference type="InterPro" id="IPR007340">
    <property type="entry name" value="LysM_Opacity-associatedA"/>
</dbReference>
<dbReference type="Proteomes" id="UP000192408">
    <property type="component" value="Unassembled WGS sequence"/>
</dbReference>
<feature type="compositionally biased region" description="Polar residues" evidence="1">
    <location>
        <begin position="63"/>
        <end position="86"/>
    </location>
</feature>
<feature type="region of interest" description="Disordered" evidence="1">
    <location>
        <begin position="175"/>
        <end position="216"/>
    </location>
</feature>
<dbReference type="STRING" id="1122938.SAMN05660772_02219"/>
<keyword evidence="2" id="KW-1133">Transmembrane helix</keyword>
<dbReference type="AlphaFoldDB" id="A0A1W1UR31"/>
<feature type="compositionally biased region" description="Low complexity" evidence="1">
    <location>
        <begin position="269"/>
        <end position="302"/>
    </location>
</feature>
<accession>A0A1W1UR31</accession>
<evidence type="ECO:0000256" key="2">
    <source>
        <dbReference type="SAM" id="Phobius"/>
    </source>
</evidence>
<feature type="region of interest" description="Disordered" evidence="1">
    <location>
        <begin position="1"/>
        <end position="107"/>
    </location>
</feature>
<feature type="compositionally biased region" description="Basic and acidic residues" evidence="1">
    <location>
        <begin position="37"/>
        <end position="62"/>
    </location>
</feature>
<reference evidence="6" key="1">
    <citation type="submission" date="2017-04" db="EMBL/GenBank/DDBJ databases">
        <authorList>
            <person name="Varghese N."/>
            <person name="Submissions S."/>
        </authorList>
    </citation>
    <scope>NUCLEOTIDE SEQUENCE [LARGE SCALE GENOMIC DNA]</scope>
    <source>
        <strain evidence="6">DSM 23072</strain>
    </source>
</reference>
<dbReference type="Pfam" id="PF08525">
    <property type="entry name" value="OapA_N"/>
    <property type="match status" value="1"/>
</dbReference>
<feature type="compositionally biased region" description="Polar residues" evidence="1">
    <location>
        <begin position="1"/>
        <end position="23"/>
    </location>
</feature>
<evidence type="ECO:0000259" key="4">
    <source>
        <dbReference type="Pfam" id="PF08525"/>
    </source>
</evidence>
<keyword evidence="6" id="KW-1185">Reference proteome</keyword>
<sequence length="381" mass="41150">MTSDNQAKTGDAGASSNEKQNQLKFEFSNMEPITPKKPIEEKPSFLDKAKGLLPKREHKEESVNPTNPQQSAQTPADTENTAQAATHDSVEKLNENSETTAREPLSQRLKKPETWELLNRLPAKHRRLFIALLALILVLLIFFWLKPSSTTTVDALQAQNANSLPIEFQPLNQSEEEMVNQPVESGSETNILLPDSNINATAPSQSDNSSASLSETVSNTAAAATLAQQQAQQTQQAAQATPTAQPQTTAAPTRSTAVKEPVRKAEPNRTTAATTAQTRTTTQPKTTAPAKSAADSAPASSRTLTIPQGVTLMQVFRNNNLNIADVNAMTKANGGEKALSSFKPGDKVTIQLNSQGRVSRLTLQNGSTFSRNSDGSYNYKK</sequence>
<dbReference type="Gene3D" id="3.10.450.350">
    <property type="match status" value="1"/>
</dbReference>
<feature type="domain" description="Opacity-associated protein A-like N-terminal" evidence="4">
    <location>
        <begin position="117"/>
        <end position="148"/>
    </location>
</feature>
<feature type="transmembrane region" description="Helical" evidence="2">
    <location>
        <begin position="128"/>
        <end position="145"/>
    </location>
</feature>
<feature type="compositionally biased region" description="Polar residues" evidence="1">
    <location>
        <begin position="182"/>
        <end position="216"/>
    </location>
</feature>
<dbReference type="Pfam" id="PF04225">
    <property type="entry name" value="LysM_OapA"/>
    <property type="match status" value="1"/>
</dbReference>